<reference evidence="3" key="1">
    <citation type="submission" date="2016-10" db="EMBL/GenBank/DDBJ databases">
        <authorList>
            <person name="Varghese N."/>
            <person name="Submissions S."/>
        </authorList>
    </citation>
    <scope>NUCLEOTIDE SEQUENCE [LARGE SCALE GENOMIC DNA]</scope>
    <source>
        <strain evidence="3">CGMCC 4.3504</strain>
    </source>
</reference>
<gene>
    <name evidence="2" type="ORF">SAMN05216505_106119</name>
</gene>
<feature type="compositionally biased region" description="Basic and acidic residues" evidence="1">
    <location>
        <begin position="27"/>
        <end position="48"/>
    </location>
</feature>
<dbReference type="AlphaFoldDB" id="A0A1G6TC77"/>
<feature type="region of interest" description="Disordered" evidence="1">
    <location>
        <begin position="24"/>
        <end position="60"/>
    </location>
</feature>
<dbReference type="EMBL" id="FMZK01000006">
    <property type="protein sequence ID" value="SDD26698.1"/>
    <property type="molecule type" value="Genomic_DNA"/>
</dbReference>
<feature type="compositionally biased region" description="Low complexity" evidence="1">
    <location>
        <begin position="172"/>
        <end position="184"/>
    </location>
</feature>
<organism evidence="2 3">
    <name type="scientific">Streptomyces prasinopilosus</name>
    <dbReference type="NCBI Taxonomy" id="67344"/>
    <lineage>
        <taxon>Bacteria</taxon>
        <taxon>Bacillati</taxon>
        <taxon>Actinomycetota</taxon>
        <taxon>Actinomycetes</taxon>
        <taxon>Kitasatosporales</taxon>
        <taxon>Streptomycetaceae</taxon>
        <taxon>Streptomyces</taxon>
    </lineage>
</organism>
<protein>
    <submittedName>
        <fullName evidence="2">Uncharacterized protein</fullName>
    </submittedName>
</protein>
<keyword evidence="3" id="KW-1185">Reference proteome</keyword>
<evidence type="ECO:0000256" key="1">
    <source>
        <dbReference type="SAM" id="MobiDB-lite"/>
    </source>
</evidence>
<feature type="compositionally biased region" description="Low complexity" evidence="1">
    <location>
        <begin position="133"/>
        <end position="146"/>
    </location>
</feature>
<evidence type="ECO:0000313" key="3">
    <source>
        <dbReference type="Proteomes" id="UP000182100"/>
    </source>
</evidence>
<name>A0A1G6TC77_9ACTN</name>
<dbReference type="Proteomes" id="UP000182100">
    <property type="component" value="Unassembled WGS sequence"/>
</dbReference>
<feature type="region of interest" description="Disordered" evidence="1">
    <location>
        <begin position="97"/>
        <end position="184"/>
    </location>
</feature>
<evidence type="ECO:0000313" key="2">
    <source>
        <dbReference type="EMBL" id="SDD26698.1"/>
    </source>
</evidence>
<sequence length="184" mass="18853">MRSGWAAAMLLLTSVLLLHLSPPVLGPDRHARPDRHTGARPMDAHPMDAHPTAEPPGVAAHPLVGRHRAAHSTSPVHPASVHHTVCTVVPAAPLPAAAPAPAPEAPDPRRAGESPPDLPDAAPHLRPARSPRTAKTAGAAPQGAADARADAVPPERSARDTHPPGISRSAEPAHGAGAPHAFRC</sequence>
<accession>A0A1G6TC77</accession>
<proteinExistence type="predicted"/>